<dbReference type="RefSeq" id="WP_171202419.1">
    <property type="nucleotide sequence ID" value="NZ_BAAANP010000002.1"/>
</dbReference>
<protein>
    <submittedName>
        <fullName evidence="3">Class I SAM-dependent methyltransferase</fullName>
    </submittedName>
</protein>
<feature type="compositionally biased region" description="Basic and acidic residues" evidence="1">
    <location>
        <begin position="1"/>
        <end position="13"/>
    </location>
</feature>
<feature type="region of interest" description="Disordered" evidence="1">
    <location>
        <begin position="1"/>
        <end position="26"/>
    </location>
</feature>
<dbReference type="Pfam" id="PF13649">
    <property type="entry name" value="Methyltransf_25"/>
    <property type="match status" value="1"/>
</dbReference>
<keyword evidence="3" id="KW-0489">Methyltransferase</keyword>
<dbReference type="CDD" id="cd02440">
    <property type="entry name" value="AdoMet_MTases"/>
    <property type="match status" value="1"/>
</dbReference>
<name>A0A849BPT9_9ACTN</name>
<organism evidence="3 4">
    <name type="scientific">Pseudokineococcus marinus</name>
    <dbReference type="NCBI Taxonomy" id="351215"/>
    <lineage>
        <taxon>Bacteria</taxon>
        <taxon>Bacillati</taxon>
        <taxon>Actinomycetota</taxon>
        <taxon>Actinomycetes</taxon>
        <taxon>Kineosporiales</taxon>
        <taxon>Kineosporiaceae</taxon>
        <taxon>Pseudokineococcus</taxon>
    </lineage>
</organism>
<evidence type="ECO:0000313" key="4">
    <source>
        <dbReference type="Proteomes" id="UP000555552"/>
    </source>
</evidence>
<dbReference type="SUPFAM" id="SSF53335">
    <property type="entry name" value="S-adenosyl-L-methionine-dependent methyltransferases"/>
    <property type="match status" value="1"/>
</dbReference>
<dbReference type="EMBL" id="JABEMA010000051">
    <property type="protein sequence ID" value="NNH22574.1"/>
    <property type="molecule type" value="Genomic_DNA"/>
</dbReference>
<dbReference type="AlphaFoldDB" id="A0A849BPT9"/>
<dbReference type="InterPro" id="IPR050508">
    <property type="entry name" value="Methyltransf_Superfamily"/>
</dbReference>
<reference evidence="3 4" key="1">
    <citation type="submission" date="2020-05" db="EMBL/GenBank/DDBJ databases">
        <title>MicrobeNet Type strains.</title>
        <authorList>
            <person name="Nicholson A.C."/>
        </authorList>
    </citation>
    <scope>NUCLEOTIDE SEQUENCE [LARGE SCALE GENOMIC DNA]</scope>
    <source>
        <strain evidence="3 4">JCM 14547</strain>
    </source>
</reference>
<keyword evidence="4" id="KW-1185">Reference proteome</keyword>
<proteinExistence type="predicted"/>
<dbReference type="GO" id="GO:0032259">
    <property type="term" value="P:methylation"/>
    <property type="evidence" value="ECO:0007669"/>
    <property type="project" value="UniProtKB-KW"/>
</dbReference>
<evidence type="ECO:0000313" key="3">
    <source>
        <dbReference type="EMBL" id="NNH22574.1"/>
    </source>
</evidence>
<dbReference type="InterPro" id="IPR029063">
    <property type="entry name" value="SAM-dependent_MTases_sf"/>
</dbReference>
<dbReference type="Gene3D" id="3.40.50.150">
    <property type="entry name" value="Vaccinia Virus protein VP39"/>
    <property type="match status" value="1"/>
</dbReference>
<dbReference type="InterPro" id="IPR041698">
    <property type="entry name" value="Methyltransf_25"/>
</dbReference>
<evidence type="ECO:0000256" key="1">
    <source>
        <dbReference type="SAM" id="MobiDB-lite"/>
    </source>
</evidence>
<dbReference type="Proteomes" id="UP000555552">
    <property type="component" value="Unassembled WGS sequence"/>
</dbReference>
<evidence type="ECO:0000259" key="2">
    <source>
        <dbReference type="Pfam" id="PF13649"/>
    </source>
</evidence>
<feature type="domain" description="Methyltransferase" evidence="2">
    <location>
        <begin position="75"/>
        <end position="166"/>
    </location>
</feature>
<comment type="caution">
    <text evidence="3">The sequence shown here is derived from an EMBL/GenBank/DDBJ whole genome shotgun (WGS) entry which is preliminary data.</text>
</comment>
<dbReference type="GO" id="GO:0008168">
    <property type="term" value="F:methyltransferase activity"/>
    <property type="evidence" value="ECO:0007669"/>
    <property type="project" value="UniProtKB-KW"/>
</dbReference>
<accession>A0A849BPT9</accession>
<keyword evidence="3" id="KW-0808">Transferase</keyword>
<sequence>MSAREHDQHEHGHGHGGQQRAAGTTDAGRAVLEDDALGVEERWEGFYVARGRIWSGRPNALLVEVAEPLTPGRALDLGCGEGGDSVWLAARGWAVTSVDVAPTALARTREAAAAAGVEVTTEQHDLERSLPEGPFDLVSAFFLQSPVAWDRAAVLRRAAGLLAPGGHLVLVDHGSAPSWSWHGGHDFPTAQELHDGLALPPEEFEAVRVDAPVREATGPEGQVGEVTDTVVVVRRRG</sequence>
<gene>
    <name evidence="3" type="ORF">HLB09_05595</name>
</gene>
<dbReference type="PANTHER" id="PTHR42912">
    <property type="entry name" value="METHYLTRANSFERASE"/>
    <property type="match status" value="1"/>
</dbReference>